<gene>
    <name evidence="9" type="primary">thiE</name>
    <name evidence="13" type="ORF">H9816_08315</name>
</gene>
<dbReference type="GO" id="GO:0009228">
    <property type="term" value="P:thiamine biosynthetic process"/>
    <property type="evidence" value="ECO:0007669"/>
    <property type="project" value="UniProtKB-KW"/>
</dbReference>
<dbReference type="AlphaFoldDB" id="A0A9D2DF40"/>
<proteinExistence type="inferred from homology"/>
<feature type="binding site" evidence="9">
    <location>
        <position position="84"/>
    </location>
    <ligand>
        <name>Mg(2+)</name>
        <dbReference type="ChEBI" id="CHEBI:18420"/>
    </ligand>
</feature>
<dbReference type="HAMAP" id="MF_00097">
    <property type="entry name" value="TMP_synthase"/>
    <property type="match status" value="1"/>
</dbReference>
<feature type="binding site" evidence="9">
    <location>
        <position position="65"/>
    </location>
    <ligand>
        <name>Mg(2+)</name>
        <dbReference type="ChEBI" id="CHEBI:18420"/>
    </ligand>
</feature>
<evidence type="ECO:0000256" key="9">
    <source>
        <dbReference type="HAMAP-Rule" id="MF_00097"/>
    </source>
</evidence>
<evidence type="ECO:0000256" key="5">
    <source>
        <dbReference type="ARBA" id="ARBA00022977"/>
    </source>
</evidence>
<evidence type="ECO:0000256" key="11">
    <source>
        <dbReference type="RuleBase" id="RU004253"/>
    </source>
</evidence>
<organism evidence="13 14">
    <name type="scientific">Candidatus Tidjanibacter faecipullorum</name>
    <dbReference type="NCBI Taxonomy" id="2838766"/>
    <lineage>
        <taxon>Bacteria</taxon>
        <taxon>Pseudomonadati</taxon>
        <taxon>Bacteroidota</taxon>
        <taxon>Bacteroidia</taxon>
        <taxon>Bacteroidales</taxon>
        <taxon>Rikenellaceae</taxon>
        <taxon>Tidjanibacter</taxon>
    </lineage>
</organism>
<sequence length="207" mass="22705">MFDVQFITHFTDTITYLDSVRIALEGGCRWIQLRMKGATDAETEPVAREALRLCRDAGATFIIDDRVELVKRLGADGVHLGLLDMPVAEARRYLGEDFIIGGTANTFDNIRLHYEGGASYIGCGPFRFTTTKEKLAPTLGLEGYRRLITQMREASIDLPIVGIGGVTAEDIPDMKAVGLSGIALSGSVLRAADPVAEMRRIMQLTRQ</sequence>
<dbReference type="InterPro" id="IPR022998">
    <property type="entry name" value="ThiamineP_synth_TenI"/>
</dbReference>
<feature type="binding site" evidence="9">
    <location>
        <begin position="129"/>
        <end position="131"/>
    </location>
    <ligand>
        <name>2-[(2R,5Z)-2-carboxy-4-methylthiazol-5(2H)-ylidene]ethyl phosphate</name>
        <dbReference type="ChEBI" id="CHEBI:62899"/>
    </ligand>
</feature>
<accession>A0A9D2DF40</accession>
<keyword evidence="4 9" id="KW-0460">Magnesium</keyword>
<keyword evidence="2 9" id="KW-0808">Transferase</keyword>
<comment type="catalytic activity">
    <reaction evidence="6 9 10">
        <text>4-methyl-5-(2-phosphooxyethyl)-thiazole + 4-amino-2-methyl-5-(diphosphooxymethyl)pyrimidine + H(+) = thiamine phosphate + diphosphate</text>
        <dbReference type="Rhea" id="RHEA:22328"/>
        <dbReference type="ChEBI" id="CHEBI:15378"/>
        <dbReference type="ChEBI" id="CHEBI:33019"/>
        <dbReference type="ChEBI" id="CHEBI:37575"/>
        <dbReference type="ChEBI" id="CHEBI:57841"/>
        <dbReference type="ChEBI" id="CHEBI:58296"/>
        <dbReference type="EC" id="2.5.1.3"/>
    </reaction>
</comment>
<feature type="binding site" evidence="9">
    <location>
        <position position="103"/>
    </location>
    <ligand>
        <name>4-amino-2-methyl-5-(diphosphooxymethyl)pyrimidine</name>
        <dbReference type="ChEBI" id="CHEBI:57841"/>
    </ligand>
</feature>
<dbReference type="EC" id="2.5.1.3" evidence="9"/>
<dbReference type="PANTHER" id="PTHR20857">
    <property type="entry name" value="THIAMINE-PHOSPHATE PYROPHOSPHORYLASE"/>
    <property type="match status" value="1"/>
</dbReference>
<dbReference type="Proteomes" id="UP000824014">
    <property type="component" value="Unassembled WGS sequence"/>
</dbReference>
<dbReference type="InterPro" id="IPR013785">
    <property type="entry name" value="Aldolase_TIM"/>
</dbReference>
<dbReference type="GO" id="GO:0004789">
    <property type="term" value="F:thiamine-phosphate diphosphorylase activity"/>
    <property type="evidence" value="ECO:0007669"/>
    <property type="project" value="UniProtKB-UniRule"/>
</dbReference>
<dbReference type="EMBL" id="DXCC01000031">
    <property type="protein sequence ID" value="HIZ15890.1"/>
    <property type="molecule type" value="Genomic_DNA"/>
</dbReference>
<protein>
    <recommendedName>
        <fullName evidence="9">Thiamine-phosphate synthase</fullName>
        <shortName evidence="9">TP synthase</shortName>
        <shortName evidence="9">TPS</shortName>
        <ecNumber evidence="9">2.5.1.3</ecNumber>
    </recommendedName>
    <alternativeName>
        <fullName evidence="9">Thiamine-phosphate pyrophosphorylase</fullName>
        <shortName evidence="9">TMP pyrophosphorylase</shortName>
        <shortName evidence="9">TMP-PPase</shortName>
    </alternativeName>
</protein>
<reference evidence="13" key="2">
    <citation type="submission" date="2021-04" db="EMBL/GenBank/DDBJ databases">
        <authorList>
            <person name="Gilroy R."/>
        </authorList>
    </citation>
    <scope>NUCLEOTIDE SEQUENCE</scope>
    <source>
        <strain evidence="13">ChiHjej11B10-19426</strain>
    </source>
</reference>
<dbReference type="InterPro" id="IPR036206">
    <property type="entry name" value="ThiamineP_synth_sf"/>
</dbReference>
<feature type="binding site" evidence="9">
    <location>
        <position position="64"/>
    </location>
    <ligand>
        <name>4-amino-2-methyl-5-(diphosphooxymethyl)pyrimidine</name>
        <dbReference type="ChEBI" id="CHEBI:57841"/>
    </ligand>
</feature>
<evidence type="ECO:0000256" key="3">
    <source>
        <dbReference type="ARBA" id="ARBA00022723"/>
    </source>
</evidence>
<evidence type="ECO:0000256" key="8">
    <source>
        <dbReference type="ARBA" id="ARBA00047883"/>
    </source>
</evidence>
<dbReference type="PANTHER" id="PTHR20857:SF15">
    <property type="entry name" value="THIAMINE-PHOSPHATE SYNTHASE"/>
    <property type="match status" value="1"/>
</dbReference>
<evidence type="ECO:0000313" key="13">
    <source>
        <dbReference type="EMBL" id="HIZ15890.1"/>
    </source>
</evidence>
<comment type="function">
    <text evidence="9">Condenses 4-methyl-5-(beta-hydroxyethyl)thiazole monophosphate (THZ-P) and 2-methyl-4-amino-5-hydroxymethyl pyrimidine pyrophosphate (HMP-PP) to form thiamine monophosphate (TMP).</text>
</comment>
<comment type="caution">
    <text evidence="9">Lacks conserved residue(s) required for the propagation of feature annotation.</text>
</comment>
<comment type="catalytic activity">
    <reaction evidence="7 9 10">
        <text>2-(2-carboxy-4-methylthiazol-5-yl)ethyl phosphate + 4-amino-2-methyl-5-(diphosphooxymethyl)pyrimidine + 2 H(+) = thiamine phosphate + CO2 + diphosphate</text>
        <dbReference type="Rhea" id="RHEA:47848"/>
        <dbReference type="ChEBI" id="CHEBI:15378"/>
        <dbReference type="ChEBI" id="CHEBI:16526"/>
        <dbReference type="ChEBI" id="CHEBI:33019"/>
        <dbReference type="ChEBI" id="CHEBI:37575"/>
        <dbReference type="ChEBI" id="CHEBI:57841"/>
        <dbReference type="ChEBI" id="CHEBI:62890"/>
        <dbReference type="EC" id="2.5.1.3"/>
    </reaction>
</comment>
<dbReference type="NCBIfam" id="TIGR00693">
    <property type="entry name" value="thiE"/>
    <property type="match status" value="1"/>
</dbReference>
<feature type="binding site" evidence="9">
    <location>
        <position position="132"/>
    </location>
    <ligand>
        <name>4-amino-2-methyl-5-(diphosphooxymethyl)pyrimidine</name>
        <dbReference type="ChEBI" id="CHEBI:57841"/>
    </ligand>
</feature>
<dbReference type="GO" id="GO:0009229">
    <property type="term" value="P:thiamine diphosphate biosynthetic process"/>
    <property type="evidence" value="ECO:0007669"/>
    <property type="project" value="UniProtKB-UniRule"/>
</dbReference>
<comment type="caution">
    <text evidence="13">The sequence shown here is derived from an EMBL/GenBank/DDBJ whole genome shotgun (WGS) entry which is preliminary data.</text>
</comment>
<evidence type="ECO:0000259" key="12">
    <source>
        <dbReference type="Pfam" id="PF02581"/>
    </source>
</evidence>
<comment type="pathway">
    <text evidence="1 9 11">Cofactor biosynthesis; thiamine diphosphate biosynthesis; thiamine phosphate from 4-amino-2-methyl-5-diphosphomethylpyrimidine and 4-methyl-5-(2-phosphoethyl)-thiazole: step 1/1.</text>
</comment>
<feature type="binding site" evidence="9">
    <location>
        <begin position="32"/>
        <end position="36"/>
    </location>
    <ligand>
        <name>4-amino-2-methyl-5-(diphosphooxymethyl)pyrimidine</name>
        <dbReference type="ChEBI" id="CHEBI:57841"/>
    </ligand>
</feature>
<comment type="similarity">
    <text evidence="9 10">Belongs to the thiamine-phosphate synthase family.</text>
</comment>
<dbReference type="Pfam" id="PF02581">
    <property type="entry name" value="TMP-TENI"/>
    <property type="match status" value="1"/>
</dbReference>
<keyword evidence="5 9" id="KW-0784">Thiamine biosynthesis</keyword>
<keyword evidence="3 9" id="KW-0479">Metal-binding</keyword>
<evidence type="ECO:0000256" key="2">
    <source>
        <dbReference type="ARBA" id="ARBA00022679"/>
    </source>
</evidence>
<evidence type="ECO:0000313" key="14">
    <source>
        <dbReference type="Proteomes" id="UP000824014"/>
    </source>
</evidence>
<dbReference type="CDD" id="cd00564">
    <property type="entry name" value="TMP_TenI"/>
    <property type="match status" value="1"/>
</dbReference>
<evidence type="ECO:0000256" key="10">
    <source>
        <dbReference type="RuleBase" id="RU003826"/>
    </source>
</evidence>
<reference evidence="13" key="1">
    <citation type="journal article" date="2021" name="PeerJ">
        <title>Extensive microbial diversity within the chicken gut microbiome revealed by metagenomics and culture.</title>
        <authorList>
            <person name="Gilroy R."/>
            <person name="Ravi A."/>
            <person name="Getino M."/>
            <person name="Pursley I."/>
            <person name="Horton D.L."/>
            <person name="Alikhan N.F."/>
            <person name="Baker D."/>
            <person name="Gharbi K."/>
            <person name="Hall N."/>
            <person name="Watson M."/>
            <person name="Adriaenssens E.M."/>
            <person name="Foster-Nyarko E."/>
            <person name="Jarju S."/>
            <person name="Secka A."/>
            <person name="Antonio M."/>
            <person name="Oren A."/>
            <person name="Chaudhuri R.R."/>
            <person name="La Ragione R."/>
            <person name="Hildebrand F."/>
            <person name="Pallen M.J."/>
        </authorList>
    </citation>
    <scope>NUCLEOTIDE SEQUENCE</scope>
    <source>
        <strain evidence="13">ChiHjej11B10-19426</strain>
    </source>
</reference>
<feature type="domain" description="Thiamine phosphate synthase/TenI" evidence="12">
    <location>
        <begin position="6"/>
        <end position="186"/>
    </location>
</feature>
<comment type="cofactor">
    <cofactor evidence="9">
        <name>Mg(2+)</name>
        <dbReference type="ChEBI" id="CHEBI:18420"/>
    </cofactor>
    <text evidence="9">Binds 1 Mg(2+) ion per subunit.</text>
</comment>
<dbReference type="Gene3D" id="3.20.20.70">
    <property type="entry name" value="Aldolase class I"/>
    <property type="match status" value="1"/>
</dbReference>
<name>A0A9D2DF40_9BACT</name>
<dbReference type="NCBIfam" id="NF000736">
    <property type="entry name" value="PRK00043.2-3"/>
    <property type="match status" value="1"/>
</dbReference>
<evidence type="ECO:0000256" key="1">
    <source>
        <dbReference type="ARBA" id="ARBA00005165"/>
    </source>
</evidence>
<feature type="binding site" evidence="9">
    <location>
        <position position="165"/>
    </location>
    <ligand>
        <name>2-[(2R,5Z)-2-carboxy-4-methylthiazol-5(2H)-ylidene]ethyl phosphate</name>
        <dbReference type="ChEBI" id="CHEBI:62899"/>
    </ligand>
</feature>
<evidence type="ECO:0000256" key="7">
    <source>
        <dbReference type="ARBA" id="ARBA00047851"/>
    </source>
</evidence>
<evidence type="ECO:0000256" key="6">
    <source>
        <dbReference type="ARBA" id="ARBA00047334"/>
    </source>
</evidence>
<evidence type="ECO:0000256" key="4">
    <source>
        <dbReference type="ARBA" id="ARBA00022842"/>
    </source>
</evidence>
<dbReference type="SUPFAM" id="SSF51391">
    <property type="entry name" value="Thiamin phosphate synthase"/>
    <property type="match status" value="1"/>
</dbReference>
<dbReference type="InterPro" id="IPR034291">
    <property type="entry name" value="TMP_synthase"/>
</dbReference>
<dbReference type="GO" id="GO:0005737">
    <property type="term" value="C:cytoplasm"/>
    <property type="evidence" value="ECO:0007669"/>
    <property type="project" value="TreeGrafter"/>
</dbReference>
<dbReference type="GO" id="GO:0000287">
    <property type="term" value="F:magnesium ion binding"/>
    <property type="evidence" value="ECO:0007669"/>
    <property type="project" value="UniProtKB-UniRule"/>
</dbReference>
<comment type="catalytic activity">
    <reaction evidence="8 9 10">
        <text>2-[(2R,5Z)-2-carboxy-4-methylthiazol-5(2H)-ylidene]ethyl phosphate + 4-amino-2-methyl-5-(diphosphooxymethyl)pyrimidine + 2 H(+) = thiamine phosphate + CO2 + diphosphate</text>
        <dbReference type="Rhea" id="RHEA:47844"/>
        <dbReference type="ChEBI" id="CHEBI:15378"/>
        <dbReference type="ChEBI" id="CHEBI:16526"/>
        <dbReference type="ChEBI" id="CHEBI:33019"/>
        <dbReference type="ChEBI" id="CHEBI:37575"/>
        <dbReference type="ChEBI" id="CHEBI:57841"/>
        <dbReference type="ChEBI" id="CHEBI:62899"/>
        <dbReference type="EC" id="2.5.1.3"/>
    </reaction>
</comment>